<name>A0A318PK69_KOMXY</name>
<evidence type="ECO:0000313" key="1">
    <source>
        <dbReference type="EMBL" id="PYD55972.1"/>
    </source>
</evidence>
<proteinExistence type="predicted"/>
<comment type="caution">
    <text evidence="1">The sequence shown here is derived from an EMBL/GenBank/DDBJ whole genome shotgun (WGS) entry which is preliminary data.</text>
</comment>
<evidence type="ECO:0000313" key="2">
    <source>
        <dbReference type="Proteomes" id="UP000248257"/>
    </source>
</evidence>
<organism evidence="1 2">
    <name type="scientific">Komagataeibacter xylinus</name>
    <name type="common">Gluconacetobacter xylinus</name>
    <dbReference type="NCBI Taxonomy" id="28448"/>
    <lineage>
        <taxon>Bacteria</taxon>
        <taxon>Pseudomonadati</taxon>
        <taxon>Pseudomonadota</taxon>
        <taxon>Alphaproteobacteria</taxon>
        <taxon>Acetobacterales</taxon>
        <taxon>Acetobacteraceae</taxon>
        <taxon>Komagataeibacter</taxon>
    </lineage>
</organism>
<dbReference type="EMBL" id="NKUC01000038">
    <property type="protein sequence ID" value="PYD55972.1"/>
    <property type="molecule type" value="Genomic_DNA"/>
</dbReference>
<accession>A0A318PK69</accession>
<dbReference type="AlphaFoldDB" id="A0A318PK69"/>
<reference evidence="1 2" key="1">
    <citation type="submission" date="2017-07" db="EMBL/GenBank/DDBJ databases">
        <title>A draft genome sequence of Komagataeibacter xylinus LMG 1515.</title>
        <authorList>
            <person name="Skraban J."/>
            <person name="Cleenwerck I."/>
            <person name="Vandamme P."/>
            <person name="Trcek J."/>
        </authorList>
    </citation>
    <scope>NUCLEOTIDE SEQUENCE [LARGE SCALE GENOMIC DNA]</scope>
    <source>
        <strain evidence="1 2">LMG 1515</strain>
    </source>
</reference>
<keyword evidence="2" id="KW-1185">Reference proteome</keyword>
<protein>
    <submittedName>
        <fullName evidence="1">Uncharacterized protein</fullName>
    </submittedName>
</protein>
<sequence>MQPVLSFKAQQVLDLQSNDLAQLAVMQGRGITIDTHKFGGTPFGRTRNKVLQKPFFGCLQITGYDAVIS</sequence>
<gene>
    <name evidence="1" type="ORF">CFR75_13520</name>
</gene>
<dbReference type="Proteomes" id="UP000248257">
    <property type="component" value="Unassembled WGS sequence"/>
</dbReference>